<reference evidence="1 2" key="1">
    <citation type="journal article" date="2022" name="New Phytol.">
        <title>Ecological generalism drives hyperdiversity of secondary metabolite gene clusters in xylarialean endophytes.</title>
        <authorList>
            <person name="Franco M.E.E."/>
            <person name="Wisecaver J.H."/>
            <person name="Arnold A.E."/>
            <person name="Ju Y.M."/>
            <person name="Slot J.C."/>
            <person name="Ahrendt S."/>
            <person name="Moore L.P."/>
            <person name="Eastman K.E."/>
            <person name="Scott K."/>
            <person name="Konkel Z."/>
            <person name="Mondo S.J."/>
            <person name="Kuo A."/>
            <person name="Hayes R.D."/>
            <person name="Haridas S."/>
            <person name="Andreopoulos B."/>
            <person name="Riley R."/>
            <person name="LaButti K."/>
            <person name="Pangilinan J."/>
            <person name="Lipzen A."/>
            <person name="Amirebrahimi M."/>
            <person name="Yan J."/>
            <person name="Adam C."/>
            <person name="Keymanesh K."/>
            <person name="Ng V."/>
            <person name="Louie K."/>
            <person name="Northen T."/>
            <person name="Drula E."/>
            <person name="Henrissat B."/>
            <person name="Hsieh H.M."/>
            <person name="Youens-Clark K."/>
            <person name="Lutzoni F."/>
            <person name="Miadlikowska J."/>
            <person name="Eastwood D.C."/>
            <person name="Hamelin R.C."/>
            <person name="Grigoriev I.V."/>
            <person name="U'Ren J.M."/>
        </authorList>
    </citation>
    <scope>NUCLEOTIDE SEQUENCE [LARGE SCALE GENOMIC DNA]</scope>
    <source>
        <strain evidence="1 2">CBS 119005</strain>
    </source>
</reference>
<evidence type="ECO:0000313" key="1">
    <source>
        <dbReference type="EMBL" id="KAI4864577.1"/>
    </source>
</evidence>
<proteinExistence type="predicted"/>
<organism evidence="1 2">
    <name type="scientific">Hypoxylon rubiginosum</name>
    <dbReference type="NCBI Taxonomy" id="110542"/>
    <lineage>
        <taxon>Eukaryota</taxon>
        <taxon>Fungi</taxon>
        <taxon>Dikarya</taxon>
        <taxon>Ascomycota</taxon>
        <taxon>Pezizomycotina</taxon>
        <taxon>Sordariomycetes</taxon>
        <taxon>Xylariomycetidae</taxon>
        <taxon>Xylariales</taxon>
        <taxon>Hypoxylaceae</taxon>
        <taxon>Hypoxylon</taxon>
    </lineage>
</organism>
<dbReference type="EMBL" id="MU393484">
    <property type="protein sequence ID" value="KAI4864577.1"/>
    <property type="molecule type" value="Genomic_DNA"/>
</dbReference>
<evidence type="ECO:0000313" key="2">
    <source>
        <dbReference type="Proteomes" id="UP001497700"/>
    </source>
</evidence>
<gene>
    <name evidence="1" type="ORF">F4820DRAFT_448886</name>
</gene>
<accession>A0ACB9YYU2</accession>
<dbReference type="Proteomes" id="UP001497700">
    <property type="component" value="Unassembled WGS sequence"/>
</dbReference>
<protein>
    <submittedName>
        <fullName evidence="1">Uncharacterized protein</fullName>
    </submittedName>
</protein>
<sequence length="366" mass="41030">MANDYTDIQISSLAAGFSIGFGILTVWEAIKQTRRNRHPLRSVYIYMVWGEILANLIILVLGYLWIGGIFGSKPTVPLLFFILLTWVFEIQLLMQIIINRIAVIAESQETIRKLKYGTAIVITLINIAVFCIFIPAHLDPPVSELYVQINKYWDRTSKCLICVVDAGLNYYFSRTVRKRLVEQHGLVKYRPLASFNDKLMVVSILMDVMLICLMSLPNPIVFVQFHPVTYLVKLNIEMSMASLITHVAREAGLGDEENSDPNFSLSYGKNRNQGGTRNAKQSHNDPLQMKTFHTTAIGGGGSEEDFDVIKGHAGGIHRRVDVRIESTANSETGSTAYKGTSFERIDDEMSLTNNPGHPRADGRSIS</sequence>
<comment type="caution">
    <text evidence="1">The sequence shown here is derived from an EMBL/GenBank/DDBJ whole genome shotgun (WGS) entry which is preliminary data.</text>
</comment>
<keyword evidence="2" id="KW-1185">Reference proteome</keyword>
<name>A0ACB9YYU2_9PEZI</name>